<accession>A0A1H7AXL4</accession>
<dbReference type="RefSeq" id="WP_090312603.1">
    <property type="nucleotide sequence ID" value="NZ_FNZE01000013.1"/>
</dbReference>
<dbReference type="OrthoDB" id="5365194at2"/>
<evidence type="ECO:0000313" key="1">
    <source>
        <dbReference type="EMBL" id="SEJ66620.1"/>
    </source>
</evidence>
<dbReference type="PANTHER" id="PTHR11102:SF160">
    <property type="entry name" value="ERAD-ASSOCIATED E3 UBIQUITIN-PROTEIN LIGASE COMPONENT HRD3"/>
    <property type="match status" value="1"/>
</dbReference>
<dbReference type="EMBL" id="FNZE01000013">
    <property type="protein sequence ID" value="SEJ66620.1"/>
    <property type="molecule type" value="Genomic_DNA"/>
</dbReference>
<sequence length="512" mass="57266">MNDIEFAQSVSPELAGLYAQAKDLAFVTPGYALTHLRSFAAVFCDEIEPSAKADSNIANKIVMVRNAQGSSRKVLSALNTLRDSGNKAAHPEEYPPGTLDFPSVVTEGLYLARELLEYLYWLKTGSSAAPEYEVIEPTLHIQRDLSYRAIFEEDAQSRYTLGVYFKEKADREKSDYGLHRVDDGYGGAGMPSREAIDQAMHWFKCAAESDHPGARYEYGAYLFRLKDNPDGTISRRYDRGRGERYVWWACQAGHADAQAMMGDFFFNGTEHLDSDYERAREHYQEAAEQSHPRALAQLGRMHELGLGGPKDLKKAFECSLKAAESGFPQAQYHLYALHRQGDSFVGDHSTALHWLTAAADQRHPDAMMALAGLIADKKVANRSFADAQHFYEQCINTPHLRIRALYAYANLVATHSEDLLELESARHCISQCAEEIQANPNYHHSLSGCNRINRVLLNKQAAAMSREFPHFRFQFGAAEPAQGASDYTGPKVGRNDPCPCGKGAKYKHCCMR</sequence>
<dbReference type="Pfam" id="PF02810">
    <property type="entry name" value="SEC-C"/>
    <property type="match status" value="1"/>
</dbReference>
<reference evidence="2" key="1">
    <citation type="submission" date="2016-10" db="EMBL/GenBank/DDBJ databases">
        <authorList>
            <person name="Varghese N."/>
            <person name="Submissions S."/>
        </authorList>
    </citation>
    <scope>NUCLEOTIDE SEQUENCE [LARGE SCALE GENOMIC DNA]</scope>
    <source>
        <strain evidence="2">LMG 25967</strain>
    </source>
</reference>
<dbReference type="SUPFAM" id="SSF103642">
    <property type="entry name" value="Sec-C motif"/>
    <property type="match status" value="1"/>
</dbReference>
<dbReference type="STRING" id="915471.SAMN05216201_113116"/>
<dbReference type="Proteomes" id="UP000242930">
    <property type="component" value="Unassembled WGS sequence"/>
</dbReference>
<dbReference type="InterPro" id="IPR004027">
    <property type="entry name" value="SEC_C_motif"/>
</dbReference>
<gene>
    <name evidence="1" type="ORF">SAMN05216201_113116</name>
</gene>
<dbReference type="SUPFAM" id="SSF81901">
    <property type="entry name" value="HCP-like"/>
    <property type="match status" value="1"/>
</dbReference>
<dbReference type="AlphaFoldDB" id="A0A1H7AXL4"/>
<dbReference type="InterPro" id="IPR006597">
    <property type="entry name" value="Sel1-like"/>
</dbReference>
<keyword evidence="2" id="KW-1185">Reference proteome</keyword>
<dbReference type="InterPro" id="IPR050767">
    <property type="entry name" value="Sel1_AlgK"/>
</dbReference>
<dbReference type="InterPro" id="IPR011990">
    <property type="entry name" value="TPR-like_helical_dom_sf"/>
</dbReference>
<dbReference type="Pfam" id="PF08238">
    <property type="entry name" value="Sel1"/>
    <property type="match status" value="4"/>
</dbReference>
<dbReference type="PANTHER" id="PTHR11102">
    <property type="entry name" value="SEL-1-LIKE PROTEIN"/>
    <property type="match status" value="1"/>
</dbReference>
<name>A0A1H7AXL4_9PSED</name>
<proteinExistence type="predicted"/>
<protein>
    <submittedName>
        <fullName evidence="1">Sel1 repeat-containing protein</fullName>
    </submittedName>
</protein>
<organism evidence="1 2">
    <name type="scientific">Pseudomonas linyingensis</name>
    <dbReference type="NCBI Taxonomy" id="915471"/>
    <lineage>
        <taxon>Bacteria</taxon>
        <taxon>Pseudomonadati</taxon>
        <taxon>Pseudomonadota</taxon>
        <taxon>Gammaproteobacteria</taxon>
        <taxon>Pseudomonadales</taxon>
        <taxon>Pseudomonadaceae</taxon>
        <taxon>Pseudomonas</taxon>
    </lineage>
</organism>
<dbReference type="Gene3D" id="3.10.450.50">
    <property type="match status" value="1"/>
</dbReference>
<dbReference type="Gene3D" id="1.25.40.10">
    <property type="entry name" value="Tetratricopeptide repeat domain"/>
    <property type="match status" value="1"/>
</dbReference>
<dbReference type="SMART" id="SM00671">
    <property type="entry name" value="SEL1"/>
    <property type="match status" value="4"/>
</dbReference>
<evidence type="ECO:0000313" key="2">
    <source>
        <dbReference type="Proteomes" id="UP000242930"/>
    </source>
</evidence>